<evidence type="ECO:0000256" key="1">
    <source>
        <dbReference type="ARBA" id="ARBA00008535"/>
    </source>
</evidence>
<keyword evidence="7" id="KW-1185">Reference proteome</keyword>
<proteinExistence type="inferred from homology"/>
<feature type="non-terminal residue" evidence="6">
    <location>
        <position position="1"/>
    </location>
</feature>
<dbReference type="FunFam" id="3.40.50.300:FF:000366">
    <property type="entry name" value="GTPase, IMAP family member 2"/>
    <property type="match status" value="1"/>
</dbReference>
<name>A0A9Q1HMK0_CONCO</name>
<reference evidence="6" key="1">
    <citation type="journal article" date="2023" name="Science">
        <title>Genome structures resolve the early diversification of teleost fishes.</title>
        <authorList>
            <person name="Parey E."/>
            <person name="Louis A."/>
            <person name="Montfort J."/>
            <person name="Bouchez O."/>
            <person name="Roques C."/>
            <person name="Iampietro C."/>
            <person name="Lluch J."/>
            <person name="Castinel A."/>
            <person name="Donnadieu C."/>
            <person name="Desvignes T."/>
            <person name="Floi Bucao C."/>
            <person name="Jouanno E."/>
            <person name="Wen M."/>
            <person name="Mejri S."/>
            <person name="Dirks R."/>
            <person name="Jansen H."/>
            <person name="Henkel C."/>
            <person name="Chen W.J."/>
            <person name="Zahm M."/>
            <person name="Cabau C."/>
            <person name="Klopp C."/>
            <person name="Thompson A.W."/>
            <person name="Robinson-Rechavi M."/>
            <person name="Braasch I."/>
            <person name="Lecointre G."/>
            <person name="Bobe J."/>
            <person name="Postlethwait J.H."/>
            <person name="Berthelot C."/>
            <person name="Roest Crollius H."/>
            <person name="Guiguen Y."/>
        </authorList>
    </citation>
    <scope>NUCLEOTIDE SEQUENCE</scope>
    <source>
        <strain evidence="6">Concon-B</strain>
    </source>
</reference>
<evidence type="ECO:0000256" key="3">
    <source>
        <dbReference type="ARBA" id="ARBA00023134"/>
    </source>
</evidence>
<evidence type="ECO:0000259" key="5">
    <source>
        <dbReference type="PROSITE" id="PS51720"/>
    </source>
</evidence>
<evidence type="ECO:0000256" key="4">
    <source>
        <dbReference type="SAM" id="MobiDB-lite"/>
    </source>
</evidence>
<feature type="region of interest" description="Disordered" evidence="4">
    <location>
        <begin position="224"/>
        <end position="263"/>
    </location>
</feature>
<dbReference type="EMBL" id="JAFJMO010000962">
    <property type="protein sequence ID" value="KAJ8245250.1"/>
    <property type="molecule type" value="Genomic_DNA"/>
</dbReference>
<feature type="domain" description="AIG1-type G" evidence="5">
    <location>
        <begin position="27"/>
        <end position="222"/>
    </location>
</feature>
<evidence type="ECO:0000313" key="7">
    <source>
        <dbReference type="Proteomes" id="UP001152803"/>
    </source>
</evidence>
<dbReference type="PANTHER" id="PTHR10903:SF170">
    <property type="entry name" value="GTPASE IMAP FAMILY MEMBER 7"/>
    <property type="match status" value="1"/>
</dbReference>
<protein>
    <recommendedName>
        <fullName evidence="5">AIG1-type G domain-containing protein</fullName>
    </recommendedName>
</protein>
<comment type="caution">
    <text evidence="6">The sequence shown here is derived from an EMBL/GenBank/DDBJ whole genome shotgun (WGS) entry which is preliminary data.</text>
</comment>
<evidence type="ECO:0000313" key="6">
    <source>
        <dbReference type="EMBL" id="KAJ8245250.1"/>
    </source>
</evidence>
<dbReference type="Gene3D" id="3.40.50.300">
    <property type="entry name" value="P-loop containing nucleotide triphosphate hydrolases"/>
    <property type="match status" value="1"/>
</dbReference>
<evidence type="ECO:0000256" key="2">
    <source>
        <dbReference type="ARBA" id="ARBA00022741"/>
    </source>
</evidence>
<dbReference type="OrthoDB" id="5985928at2759"/>
<dbReference type="InterPro" id="IPR006703">
    <property type="entry name" value="G_AIG1"/>
</dbReference>
<dbReference type="SUPFAM" id="SSF52540">
    <property type="entry name" value="P-loop containing nucleoside triphosphate hydrolases"/>
    <property type="match status" value="1"/>
</dbReference>
<accession>A0A9Q1HMK0</accession>
<dbReference type="Pfam" id="PF04548">
    <property type="entry name" value="AIG1"/>
    <property type="match status" value="1"/>
</dbReference>
<keyword evidence="2" id="KW-0547">Nucleotide-binding</keyword>
<dbReference type="PROSITE" id="PS51720">
    <property type="entry name" value="G_AIG1"/>
    <property type="match status" value="1"/>
</dbReference>
<dbReference type="InterPro" id="IPR045058">
    <property type="entry name" value="GIMA/IAN/Toc"/>
</dbReference>
<keyword evidence="3" id="KW-0342">GTP-binding</keyword>
<sequence length="263" mass="30571">MRRVSHAHLSEEQKKSIEKARATTGKMHGLRMVMIGKTGAGKSSAANIILGDNVFFEDDSAEAVTTFSKGQSAEFEGKSIYVVDTPGLFSANMDEKVKDQIKKSIKLSDPGPNVFLLVVRLGRFTQEDKSVMQWFQKHFGEEASRYTMVLFTGADQIKKKTVGEFLNCSEELQELINCCGCRYHVLDREDERNLTQLMLKIEEMMKQSRGKHYTIEMFNETERRIKEEEDRGKREEEEKKRQEEEKIRAEEKRKWKETERNIR</sequence>
<dbReference type="InterPro" id="IPR027417">
    <property type="entry name" value="P-loop_NTPase"/>
</dbReference>
<dbReference type="GO" id="GO:0005525">
    <property type="term" value="F:GTP binding"/>
    <property type="evidence" value="ECO:0007669"/>
    <property type="project" value="UniProtKB-KW"/>
</dbReference>
<dbReference type="AlphaFoldDB" id="A0A9Q1HMK0"/>
<dbReference type="PANTHER" id="PTHR10903">
    <property type="entry name" value="GTPASE, IMAP FAMILY MEMBER-RELATED"/>
    <property type="match status" value="1"/>
</dbReference>
<dbReference type="Proteomes" id="UP001152803">
    <property type="component" value="Unassembled WGS sequence"/>
</dbReference>
<comment type="similarity">
    <text evidence="1">Belongs to the TRAFAC class TrmE-Era-EngA-EngB-Septin-like GTPase superfamily. AIG1/Toc34/Toc159-like paraseptin GTPase family. IAN subfamily.</text>
</comment>
<gene>
    <name evidence="6" type="ORF">COCON_G00235420</name>
</gene>
<organism evidence="6 7">
    <name type="scientific">Conger conger</name>
    <name type="common">Conger eel</name>
    <name type="synonym">Muraena conger</name>
    <dbReference type="NCBI Taxonomy" id="82655"/>
    <lineage>
        <taxon>Eukaryota</taxon>
        <taxon>Metazoa</taxon>
        <taxon>Chordata</taxon>
        <taxon>Craniata</taxon>
        <taxon>Vertebrata</taxon>
        <taxon>Euteleostomi</taxon>
        <taxon>Actinopterygii</taxon>
        <taxon>Neopterygii</taxon>
        <taxon>Teleostei</taxon>
        <taxon>Anguilliformes</taxon>
        <taxon>Congridae</taxon>
        <taxon>Conger</taxon>
    </lineage>
</organism>